<reference evidence="4" key="1">
    <citation type="journal article" date="2019" name="Int. J. Syst. Evol. Microbiol.">
        <title>The Global Catalogue of Microorganisms (GCM) 10K type strain sequencing project: providing services to taxonomists for standard genome sequencing and annotation.</title>
        <authorList>
            <consortium name="The Broad Institute Genomics Platform"/>
            <consortium name="The Broad Institute Genome Sequencing Center for Infectious Disease"/>
            <person name="Wu L."/>
            <person name="Ma J."/>
        </authorList>
    </citation>
    <scope>NUCLEOTIDE SEQUENCE [LARGE SCALE GENOMIC DNA]</scope>
    <source>
        <strain evidence="4">CCM 8702</strain>
    </source>
</reference>
<evidence type="ECO:0000256" key="1">
    <source>
        <dbReference type="SAM" id="MobiDB-lite"/>
    </source>
</evidence>
<organism evidence="3 4">
    <name type="scientific">Saccharibacillus endophyticus</name>
    <dbReference type="NCBI Taxonomy" id="2060666"/>
    <lineage>
        <taxon>Bacteria</taxon>
        <taxon>Bacillati</taxon>
        <taxon>Bacillota</taxon>
        <taxon>Bacilli</taxon>
        <taxon>Bacillales</taxon>
        <taxon>Paenibacillaceae</taxon>
        <taxon>Saccharibacillus</taxon>
    </lineage>
</organism>
<evidence type="ECO:0000313" key="4">
    <source>
        <dbReference type="Proteomes" id="UP000605427"/>
    </source>
</evidence>
<dbReference type="RefSeq" id="WP_172246948.1">
    <property type="nucleotide sequence ID" value="NZ_BMDD01000001.1"/>
</dbReference>
<name>A0ABQ1ZRT8_9BACL</name>
<evidence type="ECO:0000256" key="2">
    <source>
        <dbReference type="SAM" id="Phobius"/>
    </source>
</evidence>
<evidence type="ECO:0000313" key="3">
    <source>
        <dbReference type="EMBL" id="GGH73214.1"/>
    </source>
</evidence>
<protein>
    <submittedName>
        <fullName evidence="3">Uncharacterized protein</fullName>
    </submittedName>
</protein>
<feature type="transmembrane region" description="Helical" evidence="2">
    <location>
        <begin position="230"/>
        <end position="248"/>
    </location>
</feature>
<dbReference type="EMBL" id="BMDD01000001">
    <property type="protein sequence ID" value="GGH73214.1"/>
    <property type="molecule type" value="Genomic_DNA"/>
</dbReference>
<keyword evidence="2" id="KW-0472">Membrane</keyword>
<comment type="caution">
    <text evidence="3">The sequence shown here is derived from an EMBL/GenBank/DDBJ whole genome shotgun (WGS) entry which is preliminary data.</text>
</comment>
<feature type="transmembrane region" description="Helical" evidence="2">
    <location>
        <begin position="202"/>
        <end position="218"/>
    </location>
</feature>
<feature type="transmembrane region" description="Helical" evidence="2">
    <location>
        <begin position="95"/>
        <end position="119"/>
    </location>
</feature>
<feature type="transmembrane region" description="Helical" evidence="2">
    <location>
        <begin position="140"/>
        <end position="164"/>
    </location>
</feature>
<dbReference type="Proteomes" id="UP000605427">
    <property type="component" value="Unassembled WGS sequence"/>
</dbReference>
<feature type="region of interest" description="Disordered" evidence="1">
    <location>
        <begin position="1"/>
        <end position="20"/>
    </location>
</feature>
<accession>A0ABQ1ZRT8</accession>
<keyword evidence="2" id="KW-0812">Transmembrane</keyword>
<sequence>MKNNRETQLRSGERPAFDDIDYPDERDIRLHVASIVDEALPVRPSFSSQVGAMYRQLGFRHLFRDLTEIVFVLALGLGVLVFMALFVLSNADTEGIYAFIFIVSPLLYLAVSVIFFADLRRRDTYQVEMSCRYNVYQLASLRMLTFAAVSLVLNIGFVCWIAIASQQVDILRGVLLSVSSLFLFAAAFLYGQLRGRTAASRYGLVGLWPLLNVGLWIAQPHGYLGLLSSIPVYAYAALILLGAAVYVGQARRLLYFKPKLT</sequence>
<gene>
    <name evidence="3" type="ORF">GCM10007362_12150</name>
</gene>
<proteinExistence type="predicted"/>
<keyword evidence="4" id="KW-1185">Reference proteome</keyword>
<keyword evidence="2" id="KW-1133">Transmembrane helix</keyword>
<feature type="transmembrane region" description="Helical" evidence="2">
    <location>
        <begin position="69"/>
        <end position="89"/>
    </location>
</feature>
<feature type="transmembrane region" description="Helical" evidence="2">
    <location>
        <begin position="170"/>
        <end position="190"/>
    </location>
</feature>